<reference evidence="3" key="1">
    <citation type="submission" date="2022-10" db="EMBL/GenBank/DDBJ databases">
        <title>Genome assembly of Pristionchus species.</title>
        <authorList>
            <person name="Yoshida K."/>
            <person name="Sommer R.J."/>
        </authorList>
    </citation>
    <scope>NUCLEOTIDE SEQUENCE [LARGE SCALE GENOMIC DNA]</scope>
    <source>
        <strain evidence="3">RS5460</strain>
    </source>
</reference>
<evidence type="ECO:0000256" key="1">
    <source>
        <dbReference type="SAM" id="Phobius"/>
    </source>
</evidence>
<keyword evidence="1" id="KW-1133">Transmembrane helix</keyword>
<accession>A0AAN4Z9M3</accession>
<gene>
    <name evidence="2" type="ORF">PMAYCL1PPCAC_06084</name>
</gene>
<organism evidence="2 3">
    <name type="scientific">Pristionchus mayeri</name>
    <dbReference type="NCBI Taxonomy" id="1317129"/>
    <lineage>
        <taxon>Eukaryota</taxon>
        <taxon>Metazoa</taxon>
        <taxon>Ecdysozoa</taxon>
        <taxon>Nematoda</taxon>
        <taxon>Chromadorea</taxon>
        <taxon>Rhabditida</taxon>
        <taxon>Rhabditina</taxon>
        <taxon>Diplogasteromorpha</taxon>
        <taxon>Diplogasteroidea</taxon>
        <taxon>Neodiplogasteridae</taxon>
        <taxon>Pristionchus</taxon>
    </lineage>
</organism>
<keyword evidence="1" id="KW-0472">Membrane</keyword>
<keyword evidence="3" id="KW-1185">Reference proteome</keyword>
<keyword evidence="1" id="KW-0812">Transmembrane</keyword>
<protein>
    <submittedName>
        <fullName evidence="2">Uncharacterized protein</fullName>
    </submittedName>
</protein>
<name>A0AAN4Z9M3_9BILA</name>
<dbReference type="AlphaFoldDB" id="A0AAN4Z9M3"/>
<comment type="caution">
    <text evidence="2">The sequence shown here is derived from an EMBL/GenBank/DDBJ whole genome shotgun (WGS) entry which is preliminary data.</text>
</comment>
<sequence>FLSTLFPFCNLCGITFQYFFNKSSFLNNFFIVFIMVMRQIFLIFALINASFASFAQDLVRDHELDKILEYTSLFEIADTIVDYLCKEFPDLEPSTREEMVLLKREFVHFLISPVDVQNEIIAGTPCNISCTFSSKHTTIPANIAQLRDLAEKEFEDFSDETKKVVVDADRYLNFHVHYPVMELLERKMASYEERGLSERQIKMEIKQKAKALVDLWHYDDPEAWKYVYEDSKRSRAD</sequence>
<evidence type="ECO:0000313" key="3">
    <source>
        <dbReference type="Proteomes" id="UP001328107"/>
    </source>
</evidence>
<feature type="non-terminal residue" evidence="2">
    <location>
        <position position="237"/>
    </location>
</feature>
<dbReference type="EMBL" id="BTRK01000002">
    <property type="protein sequence ID" value="GMR35889.1"/>
    <property type="molecule type" value="Genomic_DNA"/>
</dbReference>
<dbReference type="Proteomes" id="UP001328107">
    <property type="component" value="Unassembled WGS sequence"/>
</dbReference>
<feature type="transmembrane region" description="Helical" evidence="1">
    <location>
        <begin position="29"/>
        <end position="51"/>
    </location>
</feature>
<proteinExistence type="predicted"/>
<feature type="non-terminal residue" evidence="2">
    <location>
        <position position="1"/>
    </location>
</feature>
<evidence type="ECO:0000313" key="2">
    <source>
        <dbReference type="EMBL" id="GMR35889.1"/>
    </source>
</evidence>